<keyword evidence="4" id="KW-1185">Reference proteome</keyword>
<dbReference type="EMBL" id="LSMT01000565">
    <property type="protein sequence ID" value="PFX16212.1"/>
    <property type="molecule type" value="Genomic_DNA"/>
</dbReference>
<dbReference type="Pfam" id="PF09808">
    <property type="entry name" value="SNAPC1"/>
    <property type="match status" value="1"/>
</dbReference>
<evidence type="ECO:0000256" key="1">
    <source>
        <dbReference type="SAM" id="Coils"/>
    </source>
</evidence>
<dbReference type="Proteomes" id="UP000225706">
    <property type="component" value="Unassembled WGS sequence"/>
</dbReference>
<accession>A0A2B4RIY9</accession>
<protein>
    <submittedName>
        <fullName evidence="3">snRNA-activating protein complex subunit 1</fullName>
    </submittedName>
</protein>
<feature type="compositionally biased region" description="Polar residues" evidence="2">
    <location>
        <begin position="260"/>
        <end position="277"/>
    </location>
</feature>
<gene>
    <name evidence="3" type="primary">SNAPC1</name>
    <name evidence="3" type="ORF">AWC38_SpisGene19532</name>
</gene>
<name>A0A2B4RIY9_STYPI</name>
<keyword evidence="1" id="KW-0175">Coiled coil</keyword>
<evidence type="ECO:0000256" key="2">
    <source>
        <dbReference type="SAM" id="MobiDB-lite"/>
    </source>
</evidence>
<dbReference type="OrthoDB" id="20127at2759"/>
<sequence>MAEGLIIDCRLLLSRFENLNTVRFEKFCEVWREMNFSLIHCGGRDDDRRIQLVDYLFRIISTYLESTPSSFQCRIGALYALYAVYHTQLCQPKVKIRMTLSMMRDLKELHKQIIEQKHHDADYILRLLNNENAFLFVAMPIPLSYGSRETITGQDEGHSSTLIEEVNETVEERFRAMENLEEAHNNYKELKNKLQETGLITGDRSFKAISEETVTDVASELQKFGDWKRMRCQKHVLEKKTGTSLSDANSVQTGNMQLTTTANDEASPGTSALSQENISKSSRIKDIKKRSFSTAAKVTRSMRHLQPTIESTDDEGSKSKRKRAKK</sequence>
<dbReference type="GO" id="GO:0043565">
    <property type="term" value="F:sequence-specific DNA binding"/>
    <property type="evidence" value="ECO:0007669"/>
    <property type="project" value="TreeGrafter"/>
</dbReference>
<organism evidence="3 4">
    <name type="scientific">Stylophora pistillata</name>
    <name type="common">Smooth cauliflower coral</name>
    <dbReference type="NCBI Taxonomy" id="50429"/>
    <lineage>
        <taxon>Eukaryota</taxon>
        <taxon>Metazoa</taxon>
        <taxon>Cnidaria</taxon>
        <taxon>Anthozoa</taxon>
        <taxon>Hexacorallia</taxon>
        <taxon>Scleractinia</taxon>
        <taxon>Astrocoeniina</taxon>
        <taxon>Pocilloporidae</taxon>
        <taxon>Stylophora</taxon>
    </lineage>
</organism>
<dbReference type="STRING" id="50429.A0A2B4RIY9"/>
<dbReference type="GO" id="GO:0019185">
    <property type="term" value="C:snRNA-activating protein complex"/>
    <property type="evidence" value="ECO:0007669"/>
    <property type="project" value="TreeGrafter"/>
</dbReference>
<comment type="caution">
    <text evidence="3">The sequence shown here is derived from an EMBL/GenBank/DDBJ whole genome shotgun (WGS) entry which is preliminary data.</text>
</comment>
<dbReference type="PANTHER" id="PTHR15131:SF3">
    <property type="entry name" value="SNRNA-ACTIVATING PROTEIN COMPLEX SUBUNIT 1"/>
    <property type="match status" value="1"/>
</dbReference>
<evidence type="ECO:0000313" key="4">
    <source>
        <dbReference type="Proteomes" id="UP000225706"/>
    </source>
</evidence>
<dbReference type="GO" id="GO:0042796">
    <property type="term" value="P:snRNA transcription by RNA polymerase III"/>
    <property type="evidence" value="ECO:0007669"/>
    <property type="project" value="TreeGrafter"/>
</dbReference>
<dbReference type="AlphaFoldDB" id="A0A2B4RIY9"/>
<dbReference type="InterPro" id="IPR019188">
    <property type="entry name" value="SNAPC1"/>
</dbReference>
<reference evidence="4" key="1">
    <citation type="journal article" date="2017" name="bioRxiv">
        <title>Comparative analysis of the genomes of Stylophora pistillata and Acropora digitifera provides evidence for extensive differences between species of corals.</title>
        <authorList>
            <person name="Voolstra C.R."/>
            <person name="Li Y."/>
            <person name="Liew Y.J."/>
            <person name="Baumgarten S."/>
            <person name="Zoccola D."/>
            <person name="Flot J.-F."/>
            <person name="Tambutte S."/>
            <person name="Allemand D."/>
            <person name="Aranda M."/>
        </authorList>
    </citation>
    <scope>NUCLEOTIDE SEQUENCE [LARGE SCALE GENOMIC DNA]</scope>
</reference>
<dbReference type="GO" id="GO:0042795">
    <property type="term" value="P:snRNA transcription by RNA polymerase II"/>
    <property type="evidence" value="ECO:0007669"/>
    <property type="project" value="TreeGrafter"/>
</dbReference>
<evidence type="ECO:0000313" key="3">
    <source>
        <dbReference type="EMBL" id="PFX16212.1"/>
    </source>
</evidence>
<feature type="coiled-coil region" evidence="1">
    <location>
        <begin position="163"/>
        <end position="200"/>
    </location>
</feature>
<feature type="region of interest" description="Disordered" evidence="2">
    <location>
        <begin position="260"/>
        <end position="326"/>
    </location>
</feature>
<dbReference type="PANTHER" id="PTHR15131">
    <property type="entry name" value="SMALL NUCLEAR RNA ACTIVATING COMPLEX, POLYPEPTIDE 1"/>
    <property type="match status" value="1"/>
</dbReference>
<proteinExistence type="predicted"/>